<dbReference type="eggNOG" id="COG0697">
    <property type="taxonomic scope" value="Bacteria"/>
</dbReference>
<feature type="transmembrane region" description="Helical" evidence="6">
    <location>
        <begin position="40"/>
        <end position="57"/>
    </location>
</feature>
<evidence type="ECO:0000256" key="2">
    <source>
        <dbReference type="ARBA" id="ARBA00022475"/>
    </source>
</evidence>
<evidence type="ECO:0000256" key="3">
    <source>
        <dbReference type="ARBA" id="ARBA00022692"/>
    </source>
</evidence>
<feature type="transmembrane region" description="Helical" evidence="6">
    <location>
        <begin position="126"/>
        <end position="147"/>
    </location>
</feature>
<feature type="transmembrane region" description="Helical" evidence="6">
    <location>
        <begin position="248"/>
        <end position="265"/>
    </location>
</feature>
<keyword evidence="4 6" id="KW-1133">Transmembrane helix</keyword>
<evidence type="ECO:0000256" key="5">
    <source>
        <dbReference type="ARBA" id="ARBA00023136"/>
    </source>
</evidence>
<dbReference type="GeneID" id="77135405"/>
<feature type="domain" description="EamA" evidence="7">
    <location>
        <begin position="8"/>
        <end position="141"/>
    </location>
</feature>
<feature type="transmembrane region" description="Helical" evidence="6">
    <location>
        <begin position="184"/>
        <end position="202"/>
    </location>
</feature>
<reference evidence="8 9" key="1">
    <citation type="submission" date="2009-02" db="EMBL/GenBank/DDBJ databases">
        <title>The Genome Sequence of Oxalobacter formigenes OXCC13.</title>
        <authorList>
            <consortium name="The Broad Institute Genome Sequencing Platform"/>
            <person name="Ward D."/>
            <person name="Young S.K."/>
            <person name="Kodira C.D."/>
            <person name="Zeng Q."/>
            <person name="Koehrsen M."/>
            <person name="Alvarado L."/>
            <person name="Berlin A."/>
            <person name="Borenstein D."/>
            <person name="Chen Z."/>
            <person name="Engels R."/>
            <person name="Freedman E."/>
            <person name="Gellesch M."/>
            <person name="Goldberg J."/>
            <person name="Griggs A."/>
            <person name="Gujja S."/>
            <person name="Heiman D."/>
            <person name="Hepburn T."/>
            <person name="Howarth C."/>
            <person name="Jen D."/>
            <person name="Larson L."/>
            <person name="Lewis B."/>
            <person name="Mehta T."/>
            <person name="Park D."/>
            <person name="Pearson M."/>
            <person name="Roberts A."/>
            <person name="Saif S."/>
            <person name="Shea T."/>
            <person name="Shenoy N."/>
            <person name="Sisk P."/>
            <person name="Stolte C."/>
            <person name="Sykes S."/>
            <person name="Walk T."/>
            <person name="White J."/>
            <person name="Yandava C."/>
            <person name="Allison M.J."/>
            <person name="Lander E."/>
            <person name="Nusbaum C."/>
            <person name="Galagan J."/>
            <person name="Birren B."/>
        </authorList>
    </citation>
    <scope>NUCLEOTIDE SEQUENCE [LARGE SCALE GENOMIC DNA]</scope>
    <source>
        <strain evidence="8 9">OXCC13</strain>
    </source>
</reference>
<protein>
    <submittedName>
        <fullName evidence="8">Putative membrane protein</fullName>
    </submittedName>
</protein>
<keyword evidence="2" id="KW-1003">Cell membrane</keyword>
<keyword evidence="9" id="KW-1185">Reference proteome</keyword>
<keyword evidence="3 6" id="KW-0812">Transmembrane</keyword>
<keyword evidence="5 6" id="KW-0472">Membrane</keyword>
<dbReference type="GO" id="GO:0005886">
    <property type="term" value="C:plasma membrane"/>
    <property type="evidence" value="ECO:0007669"/>
    <property type="project" value="UniProtKB-SubCell"/>
</dbReference>
<evidence type="ECO:0000256" key="4">
    <source>
        <dbReference type="ARBA" id="ARBA00022989"/>
    </source>
</evidence>
<dbReference type="EMBL" id="GG658170">
    <property type="protein sequence ID" value="EEO29658.1"/>
    <property type="molecule type" value="Genomic_DNA"/>
</dbReference>
<dbReference type="InterPro" id="IPR051258">
    <property type="entry name" value="Diverse_Substrate_Transporter"/>
</dbReference>
<dbReference type="AlphaFoldDB" id="C3X8Y2"/>
<comment type="subcellular location">
    <subcellularLocation>
        <location evidence="1">Cell membrane</location>
        <topology evidence="1">Multi-pass membrane protein</topology>
    </subcellularLocation>
</comment>
<dbReference type="InterPro" id="IPR000620">
    <property type="entry name" value="EamA_dom"/>
</dbReference>
<dbReference type="PANTHER" id="PTHR42920">
    <property type="entry name" value="OS03G0707200 PROTEIN-RELATED"/>
    <property type="match status" value="1"/>
</dbReference>
<evidence type="ECO:0000259" key="7">
    <source>
        <dbReference type="Pfam" id="PF00892"/>
    </source>
</evidence>
<dbReference type="SUPFAM" id="SSF103481">
    <property type="entry name" value="Multidrug resistance efflux transporter EmrE"/>
    <property type="match status" value="2"/>
</dbReference>
<dbReference type="PANTHER" id="PTHR42920:SF11">
    <property type="entry name" value="INNER MEMBRANE PROTEIN YTFF"/>
    <property type="match status" value="1"/>
</dbReference>
<dbReference type="InterPro" id="IPR037185">
    <property type="entry name" value="EmrE-like"/>
</dbReference>
<evidence type="ECO:0000313" key="8">
    <source>
        <dbReference type="EMBL" id="EEO29658.1"/>
    </source>
</evidence>
<feature type="transmembrane region" description="Helical" evidence="6">
    <location>
        <begin position="69"/>
        <end position="85"/>
    </location>
</feature>
<dbReference type="HOGENOM" id="CLU_033863_4_1_4"/>
<sequence length="302" mass="33690">MTSKHTIWYHLMALVTVSIWGTTFVSTKVLIQHGLSPVDIFVYRFVLAYVCICFLAPKRLFADSIKDELWMVGAGFCGGALYFVTENTALGLTLASNVSLIVCISPLLTAFLVVLFYRNEKLRKSLIIGSIMALFGVGLVVFNGHFVLKLSPAGDLLTAVAALSWAFYCLILKRLDTRYPTLFITRKVFFYGVLTVVPFMAFDPVHWDTAILVQPAVWMNLLFLSFIASMLCFIMWNVAVKELGAIHATNYIYIVPLVAMLTSWLMLDEPITVMTLGGCALILTGVYLAERRTAVKKQVQKA</sequence>
<dbReference type="RefSeq" id="WP_005880296.1">
    <property type="nucleotide sequence ID" value="NZ_CP019430.1"/>
</dbReference>
<evidence type="ECO:0000256" key="1">
    <source>
        <dbReference type="ARBA" id="ARBA00004651"/>
    </source>
</evidence>
<dbReference type="Proteomes" id="UP000005089">
    <property type="component" value="Unassembled WGS sequence"/>
</dbReference>
<dbReference type="Pfam" id="PF00892">
    <property type="entry name" value="EamA"/>
    <property type="match status" value="2"/>
</dbReference>
<feature type="domain" description="EamA" evidence="7">
    <location>
        <begin position="154"/>
        <end position="288"/>
    </location>
</feature>
<feature type="transmembrane region" description="Helical" evidence="6">
    <location>
        <begin position="97"/>
        <end position="117"/>
    </location>
</feature>
<proteinExistence type="predicted"/>
<organism evidence="8 9">
    <name type="scientific">Oxalobacter formigenes OXCC13</name>
    <dbReference type="NCBI Taxonomy" id="556269"/>
    <lineage>
        <taxon>Bacteria</taxon>
        <taxon>Pseudomonadati</taxon>
        <taxon>Pseudomonadota</taxon>
        <taxon>Betaproteobacteria</taxon>
        <taxon>Burkholderiales</taxon>
        <taxon>Oxalobacteraceae</taxon>
        <taxon>Oxalobacter</taxon>
    </lineage>
</organism>
<feature type="transmembrane region" description="Helical" evidence="6">
    <location>
        <begin position="271"/>
        <end position="289"/>
    </location>
</feature>
<feature type="transmembrane region" description="Helical" evidence="6">
    <location>
        <begin position="7"/>
        <end position="25"/>
    </location>
</feature>
<evidence type="ECO:0000313" key="9">
    <source>
        <dbReference type="Proteomes" id="UP000005089"/>
    </source>
</evidence>
<gene>
    <name evidence="8" type="ORF">OFBG_00686</name>
</gene>
<feature type="transmembrane region" description="Helical" evidence="6">
    <location>
        <begin position="217"/>
        <end position="236"/>
    </location>
</feature>
<accession>C3X8Y2</accession>
<feature type="transmembrane region" description="Helical" evidence="6">
    <location>
        <begin position="153"/>
        <end position="172"/>
    </location>
</feature>
<evidence type="ECO:0000256" key="6">
    <source>
        <dbReference type="SAM" id="Phobius"/>
    </source>
</evidence>
<name>C3X8Y2_OXAFO</name>
<dbReference type="STRING" id="847.BRW83_1543"/>